<dbReference type="OrthoDB" id="1692623at2759"/>
<dbReference type="InterPro" id="IPR036879">
    <property type="entry name" value="TF_MADSbox_sf"/>
</dbReference>
<keyword evidence="4" id="KW-0804">Transcription</keyword>
<dbReference type="AlphaFoldDB" id="A0A2R6RP07"/>
<keyword evidence="5" id="KW-0539">Nucleus</keyword>
<comment type="subcellular location">
    <subcellularLocation>
        <location evidence="1">Nucleus</location>
    </subcellularLocation>
</comment>
<keyword evidence="3" id="KW-0238">DNA-binding</keyword>
<dbReference type="SMR" id="A0A2R6RP07"/>
<evidence type="ECO:0000256" key="4">
    <source>
        <dbReference type="ARBA" id="ARBA00023163"/>
    </source>
</evidence>
<feature type="domain" description="MADS-box" evidence="6">
    <location>
        <begin position="1"/>
        <end position="48"/>
    </location>
</feature>
<proteinExistence type="predicted"/>
<evidence type="ECO:0000256" key="1">
    <source>
        <dbReference type="ARBA" id="ARBA00004123"/>
    </source>
</evidence>
<name>A0A2R6RP07_ACTCC</name>
<dbReference type="InterPro" id="IPR002100">
    <property type="entry name" value="TF_MADSbox"/>
</dbReference>
<dbReference type="PROSITE" id="PS50066">
    <property type="entry name" value="MADS_BOX_2"/>
    <property type="match status" value="1"/>
</dbReference>
<dbReference type="InterPro" id="IPR033897">
    <property type="entry name" value="SRF-like_MADS-box"/>
</dbReference>
<evidence type="ECO:0000259" key="6">
    <source>
        <dbReference type="PROSITE" id="PS50066"/>
    </source>
</evidence>
<evidence type="ECO:0000256" key="3">
    <source>
        <dbReference type="ARBA" id="ARBA00023125"/>
    </source>
</evidence>
<dbReference type="SMART" id="SM00432">
    <property type="entry name" value="MADS"/>
    <property type="match status" value="1"/>
</dbReference>
<dbReference type="InParanoid" id="A0A2R6RP07"/>
<dbReference type="GO" id="GO:0045944">
    <property type="term" value="P:positive regulation of transcription by RNA polymerase II"/>
    <property type="evidence" value="ECO:0007669"/>
    <property type="project" value="InterPro"/>
</dbReference>
<dbReference type="CDD" id="cd00266">
    <property type="entry name" value="MADS_SRF_like"/>
    <property type="match status" value="1"/>
</dbReference>
<dbReference type="OMA" id="HKNSSEM"/>
<dbReference type="GO" id="GO:0005634">
    <property type="term" value="C:nucleus"/>
    <property type="evidence" value="ECO:0007669"/>
    <property type="project" value="UniProtKB-SubCell"/>
</dbReference>
<reference evidence="8" key="2">
    <citation type="journal article" date="2018" name="BMC Genomics">
        <title>A manually annotated Actinidia chinensis var. chinensis (kiwifruit) genome highlights the challenges associated with draft genomes and gene prediction in plants.</title>
        <authorList>
            <person name="Pilkington S.M."/>
            <person name="Crowhurst R."/>
            <person name="Hilario E."/>
            <person name="Nardozza S."/>
            <person name="Fraser L."/>
            <person name="Peng Y."/>
            <person name="Gunaseelan K."/>
            <person name="Simpson R."/>
            <person name="Tahir J."/>
            <person name="Deroles S.C."/>
            <person name="Templeton K."/>
            <person name="Luo Z."/>
            <person name="Davy M."/>
            <person name="Cheng C."/>
            <person name="McNeilage M."/>
            <person name="Scaglione D."/>
            <person name="Liu Y."/>
            <person name="Zhang Q."/>
            <person name="Datson P."/>
            <person name="De Silva N."/>
            <person name="Gardiner S.E."/>
            <person name="Bassett H."/>
            <person name="Chagne D."/>
            <person name="McCallum J."/>
            <person name="Dzierzon H."/>
            <person name="Deng C."/>
            <person name="Wang Y.Y."/>
            <person name="Barron L."/>
            <person name="Manako K."/>
            <person name="Bowen J."/>
            <person name="Foster T.M."/>
            <person name="Erridge Z.A."/>
            <person name="Tiffin H."/>
            <person name="Waite C.N."/>
            <person name="Davies K.M."/>
            <person name="Grierson E.P."/>
            <person name="Laing W.A."/>
            <person name="Kirk R."/>
            <person name="Chen X."/>
            <person name="Wood M."/>
            <person name="Montefiori M."/>
            <person name="Brummell D.A."/>
            <person name="Schwinn K.E."/>
            <person name="Catanach A."/>
            <person name="Fullerton C."/>
            <person name="Li D."/>
            <person name="Meiyalaghan S."/>
            <person name="Nieuwenhuizen N."/>
            <person name="Read N."/>
            <person name="Prakash R."/>
            <person name="Hunter D."/>
            <person name="Zhang H."/>
            <person name="McKenzie M."/>
            <person name="Knabel M."/>
            <person name="Harris A."/>
            <person name="Allan A.C."/>
            <person name="Gleave A."/>
            <person name="Chen A."/>
            <person name="Janssen B.J."/>
            <person name="Plunkett B."/>
            <person name="Ampomah-Dwamena C."/>
            <person name="Voogd C."/>
            <person name="Leif D."/>
            <person name="Lafferty D."/>
            <person name="Souleyre E.J.F."/>
            <person name="Varkonyi-Gasic E."/>
            <person name="Gambi F."/>
            <person name="Hanley J."/>
            <person name="Yao J.L."/>
            <person name="Cheung J."/>
            <person name="David K.M."/>
            <person name="Warren B."/>
            <person name="Marsh K."/>
            <person name="Snowden K.C."/>
            <person name="Lin-Wang K."/>
            <person name="Brian L."/>
            <person name="Martinez-Sanchez M."/>
            <person name="Wang M."/>
            <person name="Ileperuma N."/>
            <person name="Macnee N."/>
            <person name="Campin R."/>
            <person name="McAtee P."/>
            <person name="Drummond R.S.M."/>
            <person name="Espley R.V."/>
            <person name="Ireland H.S."/>
            <person name="Wu R."/>
            <person name="Atkinson R.G."/>
            <person name="Karunairetnam S."/>
            <person name="Bulley S."/>
            <person name="Chunkath S."/>
            <person name="Hanley Z."/>
            <person name="Storey R."/>
            <person name="Thrimawithana A.H."/>
            <person name="Thomson S."/>
            <person name="David C."/>
            <person name="Testolin R."/>
            <person name="Huang H."/>
            <person name="Hellens R.P."/>
            <person name="Schaffer R.J."/>
        </authorList>
    </citation>
    <scope>NUCLEOTIDE SEQUENCE [LARGE SCALE GENOMIC DNA]</scope>
    <source>
        <strain evidence="8">cv. Red5</strain>
    </source>
</reference>
<dbReference type="SUPFAM" id="SSF55455">
    <property type="entry name" value="SRF-like"/>
    <property type="match status" value="1"/>
</dbReference>
<evidence type="ECO:0000313" key="7">
    <source>
        <dbReference type="EMBL" id="PSS31768.1"/>
    </source>
</evidence>
<reference evidence="7 8" key="1">
    <citation type="submission" date="2017-07" db="EMBL/GenBank/DDBJ databases">
        <title>An improved, manually edited Actinidia chinensis var. chinensis (kiwifruit) genome highlights the challenges associated with draft genomes and gene prediction in plants.</title>
        <authorList>
            <person name="Pilkington S."/>
            <person name="Crowhurst R."/>
            <person name="Hilario E."/>
            <person name="Nardozza S."/>
            <person name="Fraser L."/>
            <person name="Peng Y."/>
            <person name="Gunaseelan K."/>
            <person name="Simpson R."/>
            <person name="Tahir J."/>
            <person name="Deroles S."/>
            <person name="Templeton K."/>
            <person name="Luo Z."/>
            <person name="Davy M."/>
            <person name="Cheng C."/>
            <person name="Mcneilage M."/>
            <person name="Scaglione D."/>
            <person name="Liu Y."/>
            <person name="Zhang Q."/>
            <person name="Datson P."/>
            <person name="De Silva N."/>
            <person name="Gardiner S."/>
            <person name="Bassett H."/>
            <person name="Chagne D."/>
            <person name="Mccallum J."/>
            <person name="Dzierzon H."/>
            <person name="Deng C."/>
            <person name="Wang Y.-Y."/>
            <person name="Barron N."/>
            <person name="Manako K."/>
            <person name="Bowen J."/>
            <person name="Foster T."/>
            <person name="Erridge Z."/>
            <person name="Tiffin H."/>
            <person name="Waite C."/>
            <person name="Davies K."/>
            <person name="Grierson E."/>
            <person name="Laing W."/>
            <person name="Kirk R."/>
            <person name="Chen X."/>
            <person name="Wood M."/>
            <person name="Montefiori M."/>
            <person name="Brummell D."/>
            <person name="Schwinn K."/>
            <person name="Catanach A."/>
            <person name="Fullerton C."/>
            <person name="Li D."/>
            <person name="Meiyalaghan S."/>
            <person name="Nieuwenhuizen N."/>
            <person name="Read N."/>
            <person name="Prakash R."/>
            <person name="Hunter D."/>
            <person name="Zhang H."/>
            <person name="Mckenzie M."/>
            <person name="Knabel M."/>
            <person name="Harris A."/>
            <person name="Allan A."/>
            <person name="Chen A."/>
            <person name="Janssen B."/>
            <person name="Plunkett B."/>
            <person name="Dwamena C."/>
            <person name="Voogd C."/>
            <person name="Leif D."/>
            <person name="Lafferty D."/>
            <person name="Souleyre E."/>
            <person name="Varkonyi-Gasic E."/>
            <person name="Gambi F."/>
            <person name="Hanley J."/>
            <person name="Yao J.-L."/>
            <person name="Cheung J."/>
            <person name="David K."/>
            <person name="Warren B."/>
            <person name="Marsh K."/>
            <person name="Snowden K."/>
            <person name="Lin-Wang K."/>
            <person name="Brian L."/>
            <person name="Martinez-Sanchez M."/>
            <person name="Wang M."/>
            <person name="Ileperuma N."/>
            <person name="Macnee N."/>
            <person name="Campin R."/>
            <person name="Mcatee P."/>
            <person name="Drummond R."/>
            <person name="Espley R."/>
            <person name="Ireland H."/>
            <person name="Wu R."/>
            <person name="Atkinson R."/>
            <person name="Karunairetnam S."/>
            <person name="Bulley S."/>
            <person name="Chunkath S."/>
            <person name="Hanley Z."/>
            <person name="Storey R."/>
            <person name="Thrimawithana A."/>
            <person name="Thomson S."/>
            <person name="David C."/>
            <person name="Testolin R."/>
        </authorList>
    </citation>
    <scope>NUCLEOTIDE SEQUENCE [LARGE SCALE GENOMIC DNA]</scope>
    <source>
        <strain evidence="8">cv. Red5</strain>
        <tissue evidence="7">Young leaf</tissue>
    </source>
</reference>
<comment type="caution">
    <text evidence="7">The sequence shown here is derived from an EMBL/GenBank/DDBJ whole genome shotgun (WGS) entry which is preliminary data.</text>
</comment>
<keyword evidence="2" id="KW-0805">Transcription regulation</keyword>
<protein>
    <submittedName>
        <fullName evidence="7">Agamous-like MADS-box protein</fullName>
    </submittedName>
</protein>
<dbReference type="Pfam" id="PF00319">
    <property type="entry name" value="SRF-TF"/>
    <property type="match status" value="1"/>
</dbReference>
<gene>
    <name evidence="7" type="ORF">CEY00_Acc05140</name>
</gene>
<keyword evidence="8" id="KW-1185">Reference proteome</keyword>
<dbReference type="EMBL" id="NKQK01000004">
    <property type="protein sequence ID" value="PSS31768.1"/>
    <property type="molecule type" value="Genomic_DNA"/>
</dbReference>
<dbReference type="STRING" id="1590841.A0A2R6RP07"/>
<dbReference type="PANTHER" id="PTHR11945:SF387">
    <property type="entry name" value="AGAMOUS-LIKE MADS-BOX PROTEIN AGL80"/>
    <property type="match status" value="1"/>
</dbReference>
<evidence type="ECO:0000313" key="8">
    <source>
        <dbReference type="Proteomes" id="UP000241394"/>
    </source>
</evidence>
<evidence type="ECO:0000256" key="2">
    <source>
        <dbReference type="ARBA" id="ARBA00023015"/>
    </source>
</evidence>
<dbReference type="PANTHER" id="PTHR11945">
    <property type="entry name" value="MADS BOX PROTEIN"/>
    <property type="match status" value="1"/>
</dbReference>
<dbReference type="GO" id="GO:0000978">
    <property type="term" value="F:RNA polymerase II cis-regulatory region sequence-specific DNA binding"/>
    <property type="evidence" value="ECO:0007669"/>
    <property type="project" value="TreeGrafter"/>
</dbReference>
<dbReference type="Gramene" id="PSS31768">
    <property type="protein sequence ID" value="PSS31768"/>
    <property type="gene ID" value="CEY00_Acc05140"/>
</dbReference>
<dbReference type="GO" id="GO:0000981">
    <property type="term" value="F:DNA-binding transcription factor activity, RNA polymerase II-specific"/>
    <property type="evidence" value="ECO:0007669"/>
    <property type="project" value="InterPro"/>
</dbReference>
<accession>A0A2R6RP07</accession>
<dbReference type="Gene3D" id="3.40.1810.10">
    <property type="entry name" value="Transcription factor, MADS-box"/>
    <property type="match status" value="1"/>
</dbReference>
<sequence>MGRSVKHESITNERVRRQTFQKRKAGLFKKVSELQTLCGHDACAVIYGKVDAQQDVWPSAFGAYHLLERFSDLPIAKQAANMLDQENFLRQSVLRLSKNLEKEKKKTKWVEMEQVMMKTIFETYLHEVSNLEDLKDVDCFLDEKVKLVNDRIEKIKHDETETGS</sequence>
<dbReference type="GO" id="GO:0046983">
    <property type="term" value="F:protein dimerization activity"/>
    <property type="evidence" value="ECO:0007669"/>
    <property type="project" value="InterPro"/>
</dbReference>
<organism evidence="7 8">
    <name type="scientific">Actinidia chinensis var. chinensis</name>
    <name type="common">Chinese soft-hair kiwi</name>
    <dbReference type="NCBI Taxonomy" id="1590841"/>
    <lineage>
        <taxon>Eukaryota</taxon>
        <taxon>Viridiplantae</taxon>
        <taxon>Streptophyta</taxon>
        <taxon>Embryophyta</taxon>
        <taxon>Tracheophyta</taxon>
        <taxon>Spermatophyta</taxon>
        <taxon>Magnoliopsida</taxon>
        <taxon>eudicotyledons</taxon>
        <taxon>Gunneridae</taxon>
        <taxon>Pentapetalae</taxon>
        <taxon>asterids</taxon>
        <taxon>Ericales</taxon>
        <taxon>Actinidiaceae</taxon>
        <taxon>Actinidia</taxon>
    </lineage>
</organism>
<evidence type="ECO:0000256" key="5">
    <source>
        <dbReference type="ARBA" id="ARBA00023242"/>
    </source>
</evidence>
<dbReference type="Proteomes" id="UP000241394">
    <property type="component" value="Chromosome LG4"/>
</dbReference>